<comment type="caution">
    <text evidence="5">The sequence shown here is derived from an EMBL/GenBank/DDBJ whole genome shotgun (WGS) entry which is preliminary data.</text>
</comment>
<name>A0AA39F9Y0_9HYME</name>
<keyword evidence="1" id="KW-0540">Nuclease</keyword>
<keyword evidence="3" id="KW-0269">Exonuclease</keyword>
<dbReference type="Gene3D" id="3.30.420.10">
    <property type="entry name" value="Ribonuclease H-like superfamily/Ribonuclease H"/>
    <property type="match status" value="1"/>
</dbReference>
<dbReference type="SMART" id="SM00479">
    <property type="entry name" value="EXOIII"/>
    <property type="match status" value="1"/>
</dbReference>
<gene>
    <name evidence="5" type="ORF">PV328_004062</name>
</gene>
<dbReference type="SUPFAM" id="SSF53098">
    <property type="entry name" value="Ribonuclease H-like"/>
    <property type="match status" value="1"/>
</dbReference>
<dbReference type="InterPro" id="IPR049012">
    <property type="entry name" value="Mutator_transp_dom"/>
</dbReference>
<protein>
    <recommendedName>
        <fullName evidence="4">Exonuclease domain-containing protein</fullName>
    </recommendedName>
</protein>
<dbReference type="PANTHER" id="PTHR30231:SF4">
    <property type="entry name" value="PROTEIN NEN2"/>
    <property type="match status" value="1"/>
</dbReference>
<evidence type="ECO:0000259" key="4">
    <source>
        <dbReference type="SMART" id="SM00479"/>
    </source>
</evidence>
<evidence type="ECO:0000313" key="5">
    <source>
        <dbReference type="EMBL" id="KAK0165556.1"/>
    </source>
</evidence>
<organism evidence="5 6">
    <name type="scientific">Microctonus aethiopoides</name>
    <dbReference type="NCBI Taxonomy" id="144406"/>
    <lineage>
        <taxon>Eukaryota</taxon>
        <taxon>Metazoa</taxon>
        <taxon>Ecdysozoa</taxon>
        <taxon>Arthropoda</taxon>
        <taxon>Hexapoda</taxon>
        <taxon>Insecta</taxon>
        <taxon>Pterygota</taxon>
        <taxon>Neoptera</taxon>
        <taxon>Endopterygota</taxon>
        <taxon>Hymenoptera</taxon>
        <taxon>Apocrita</taxon>
        <taxon>Ichneumonoidea</taxon>
        <taxon>Braconidae</taxon>
        <taxon>Euphorinae</taxon>
        <taxon>Microctonus</taxon>
    </lineage>
</organism>
<evidence type="ECO:0000313" key="6">
    <source>
        <dbReference type="Proteomes" id="UP001168990"/>
    </source>
</evidence>
<reference evidence="5" key="1">
    <citation type="journal article" date="2023" name="bioRxiv">
        <title>Scaffold-level genome assemblies of two parasitoid biocontrol wasps reveal the parthenogenesis mechanism and an associated novel virus.</title>
        <authorList>
            <person name="Inwood S."/>
            <person name="Skelly J."/>
            <person name="Guhlin J."/>
            <person name="Harrop T."/>
            <person name="Goldson S."/>
            <person name="Dearden P."/>
        </authorList>
    </citation>
    <scope>NUCLEOTIDE SEQUENCE</scope>
    <source>
        <strain evidence="5">Irish</strain>
        <tissue evidence="5">Whole body</tissue>
    </source>
</reference>
<dbReference type="PANTHER" id="PTHR30231">
    <property type="entry name" value="DNA POLYMERASE III SUBUNIT EPSILON"/>
    <property type="match status" value="1"/>
</dbReference>
<dbReference type="Pfam" id="PF00929">
    <property type="entry name" value="RNase_T"/>
    <property type="match status" value="1"/>
</dbReference>
<dbReference type="CDD" id="cd06127">
    <property type="entry name" value="DEDDh"/>
    <property type="match status" value="1"/>
</dbReference>
<keyword evidence="6" id="KW-1185">Reference proteome</keyword>
<dbReference type="AlphaFoldDB" id="A0AA39F9Y0"/>
<feature type="domain" description="Exonuclease" evidence="4">
    <location>
        <begin position="264"/>
        <end position="445"/>
    </location>
</feature>
<dbReference type="InterPro" id="IPR013520">
    <property type="entry name" value="Ribonucl_H"/>
</dbReference>
<dbReference type="GO" id="GO:0008408">
    <property type="term" value="F:3'-5' exonuclease activity"/>
    <property type="evidence" value="ECO:0007669"/>
    <property type="project" value="TreeGrafter"/>
</dbReference>
<evidence type="ECO:0000256" key="1">
    <source>
        <dbReference type="ARBA" id="ARBA00022722"/>
    </source>
</evidence>
<evidence type="ECO:0000256" key="2">
    <source>
        <dbReference type="ARBA" id="ARBA00022801"/>
    </source>
</evidence>
<sequence>MCDGGHKLENHDCNKNFKGTAKSMEPASAIIITCKNSNLKDANMEIGVLIADNDSGTIAALRERCNHEVVKHSDMNHTSTGVANQLYKLRQEKSYKELNCDSIKWIQRCFTYCVTQHDRDVDDIKQGLLNISEHAFNNHANCDPSWCDYYKDKENYTHSVIGAGFKNENLYNDLKIMFQNLANRAQSYCAGASSNCNESFNHMYTTLAPKKCNYGLSGSGKTRLQIAKKKESKEGITYESNIGLLSSVDVSIDEAEIDDSLSPIIVIFDLETGDFALTADILQISALYEDYAFNVYIRPTKKISPKATEVHKIEYTESIFTVDSKIIGCDEIFSLQDAMNRFYSFLTPLKRKIILTAHNCAFDRPRIIAAFQKTYMLKYFQNLIHGFCDTLPLIRPVTSKTKKNANILETLAKQFGMDVTTAHNAIEDCKFLAKILIKLEISNYSMINASKSMDAVLLEIQKKNETRKKMKTLHLDELEALCTRPKNASSFGGTKDIKRHGSVSREVHYEARWVENVELASGSRDADRKFVRCREGRLPA</sequence>
<accession>A0AA39F9Y0</accession>
<evidence type="ECO:0000256" key="3">
    <source>
        <dbReference type="ARBA" id="ARBA00022839"/>
    </source>
</evidence>
<dbReference type="EMBL" id="JAQQBS010001422">
    <property type="protein sequence ID" value="KAK0165556.1"/>
    <property type="molecule type" value="Genomic_DNA"/>
</dbReference>
<dbReference type="InterPro" id="IPR036397">
    <property type="entry name" value="RNaseH_sf"/>
</dbReference>
<dbReference type="GO" id="GO:0003676">
    <property type="term" value="F:nucleic acid binding"/>
    <property type="evidence" value="ECO:0007669"/>
    <property type="project" value="InterPro"/>
</dbReference>
<dbReference type="InterPro" id="IPR012337">
    <property type="entry name" value="RNaseH-like_sf"/>
</dbReference>
<keyword evidence="2" id="KW-0378">Hydrolase</keyword>
<dbReference type="Proteomes" id="UP001168990">
    <property type="component" value="Unassembled WGS sequence"/>
</dbReference>
<proteinExistence type="predicted"/>
<reference evidence="5" key="2">
    <citation type="submission" date="2023-03" db="EMBL/GenBank/DDBJ databases">
        <authorList>
            <person name="Inwood S.N."/>
            <person name="Skelly J.G."/>
            <person name="Guhlin J."/>
            <person name="Harrop T.W.R."/>
            <person name="Goldson S.G."/>
            <person name="Dearden P.K."/>
        </authorList>
    </citation>
    <scope>NUCLEOTIDE SEQUENCE</scope>
    <source>
        <strain evidence="5">Irish</strain>
        <tissue evidence="5">Whole body</tissue>
    </source>
</reference>
<dbReference type="Pfam" id="PF20700">
    <property type="entry name" value="Mutator"/>
    <property type="match status" value="1"/>
</dbReference>